<name>A0A089ZQ05_9PSED</name>
<dbReference type="PANTHER" id="PTHR43777:SF1">
    <property type="entry name" value="MOLYBDENUM COFACTOR CYTIDYLYLTRANSFERASE"/>
    <property type="match status" value="1"/>
</dbReference>
<evidence type="ECO:0000259" key="2">
    <source>
        <dbReference type="Pfam" id="PF12804"/>
    </source>
</evidence>
<dbReference type="RefSeq" id="WP_043187157.1">
    <property type="nucleotide sequence ID" value="NZ_CP009533.1"/>
</dbReference>
<dbReference type="eggNOG" id="COG2068">
    <property type="taxonomic scope" value="Bacteria"/>
</dbReference>
<organism evidence="3 4">
    <name type="scientific">Pseudomonas rhizosphaerae</name>
    <dbReference type="NCBI Taxonomy" id="216142"/>
    <lineage>
        <taxon>Bacteria</taxon>
        <taxon>Pseudomonadati</taxon>
        <taxon>Pseudomonadota</taxon>
        <taxon>Gammaproteobacteria</taxon>
        <taxon>Pseudomonadales</taxon>
        <taxon>Pseudomonadaceae</taxon>
        <taxon>Pseudomonas</taxon>
    </lineage>
</organism>
<dbReference type="OrthoDB" id="5298023at2"/>
<gene>
    <name evidence="3" type="ORF">LT40_04915</name>
</gene>
<evidence type="ECO:0000256" key="1">
    <source>
        <dbReference type="ARBA" id="ARBA00022842"/>
    </source>
</evidence>
<dbReference type="STRING" id="216142.LT40_04915"/>
<feature type="domain" description="MobA-like NTP transferase" evidence="2">
    <location>
        <begin position="9"/>
        <end position="172"/>
    </location>
</feature>
<dbReference type="SUPFAM" id="SSF53448">
    <property type="entry name" value="Nucleotide-diphospho-sugar transferases"/>
    <property type="match status" value="1"/>
</dbReference>
<sequence length="197" mass="21294">MSAIIAPCALILAAGQGRRFQEAAGQGSDKLLAQCRGLDGIERSVIEHVLRNLGNAVERRVLVTRAHKTHVIRLAEAYGCEVVVLDSPGMGDSLRTGVEASADADGWLVCLGDMPFVTTGTFAKVYRSMAPERISIAHGLQGQGHPVGFGRAFREQLLALHGDQGARRLFAEEYMHRVACDDLGIYRDIDRPDDLAG</sequence>
<dbReference type="InterPro" id="IPR029044">
    <property type="entry name" value="Nucleotide-diphossugar_trans"/>
</dbReference>
<accession>A0A089ZQ05</accession>
<dbReference type="AlphaFoldDB" id="A0A089ZQ05"/>
<dbReference type="InterPro" id="IPR025877">
    <property type="entry name" value="MobA-like_NTP_Trfase"/>
</dbReference>
<evidence type="ECO:0000313" key="3">
    <source>
        <dbReference type="EMBL" id="AIS16791.1"/>
    </source>
</evidence>
<keyword evidence="4" id="KW-1185">Reference proteome</keyword>
<dbReference type="Pfam" id="PF12804">
    <property type="entry name" value="NTP_transf_3"/>
    <property type="match status" value="1"/>
</dbReference>
<proteinExistence type="predicted"/>
<dbReference type="Gene3D" id="3.90.550.10">
    <property type="entry name" value="Spore Coat Polysaccharide Biosynthesis Protein SpsA, Chain A"/>
    <property type="match status" value="1"/>
</dbReference>
<protein>
    <recommendedName>
        <fullName evidence="2">MobA-like NTP transferase domain-containing protein</fullName>
    </recommendedName>
</protein>
<dbReference type="GO" id="GO:0016779">
    <property type="term" value="F:nucleotidyltransferase activity"/>
    <property type="evidence" value="ECO:0007669"/>
    <property type="project" value="UniProtKB-ARBA"/>
</dbReference>
<evidence type="ECO:0000313" key="4">
    <source>
        <dbReference type="Proteomes" id="UP000029499"/>
    </source>
</evidence>
<dbReference type="Proteomes" id="UP000029499">
    <property type="component" value="Chromosome"/>
</dbReference>
<dbReference type="CDD" id="cd04182">
    <property type="entry name" value="GT_2_like_f"/>
    <property type="match status" value="1"/>
</dbReference>
<dbReference type="KEGG" id="prh:LT40_04915"/>
<dbReference type="HOGENOM" id="CLU_061980_4_1_6"/>
<dbReference type="PANTHER" id="PTHR43777">
    <property type="entry name" value="MOLYBDENUM COFACTOR CYTIDYLYLTRANSFERASE"/>
    <property type="match status" value="1"/>
</dbReference>
<reference evidence="3 4" key="1">
    <citation type="journal article" date="2015" name="J. Biotechnol.">
        <title>Complete genome sequence of Pseudomonas rhizosphaerae IH5T (=DSM 16299T), a phosphate-solubilizing rhizobacterium for bacterial biofertilizer.</title>
        <authorList>
            <person name="Kwak Y."/>
            <person name="Jung B.K."/>
            <person name="Shin J.H."/>
        </authorList>
    </citation>
    <scope>NUCLEOTIDE SEQUENCE [LARGE SCALE GENOMIC DNA]</scope>
    <source>
        <strain evidence="3">DSM 16299</strain>
    </source>
</reference>
<dbReference type="EMBL" id="CP009533">
    <property type="protein sequence ID" value="AIS16791.1"/>
    <property type="molecule type" value="Genomic_DNA"/>
</dbReference>
<keyword evidence="1" id="KW-0460">Magnesium</keyword>